<dbReference type="SUPFAM" id="SSF53613">
    <property type="entry name" value="Ribokinase-like"/>
    <property type="match status" value="1"/>
</dbReference>
<evidence type="ECO:0000259" key="3">
    <source>
        <dbReference type="Pfam" id="PF00294"/>
    </source>
</evidence>
<keyword evidence="2" id="KW-0418">Kinase</keyword>
<dbReference type="PANTHER" id="PTHR10584">
    <property type="entry name" value="SUGAR KINASE"/>
    <property type="match status" value="1"/>
</dbReference>
<organism evidence="4 5">
    <name type="scientific">Candidatus Promineifilum breve</name>
    <dbReference type="NCBI Taxonomy" id="1806508"/>
    <lineage>
        <taxon>Bacteria</taxon>
        <taxon>Bacillati</taxon>
        <taxon>Chloroflexota</taxon>
        <taxon>Ardenticatenia</taxon>
        <taxon>Candidatus Promineifilales</taxon>
        <taxon>Candidatus Promineifilaceae</taxon>
        <taxon>Candidatus Promineifilum</taxon>
    </lineage>
</organism>
<dbReference type="InterPro" id="IPR029056">
    <property type="entry name" value="Ribokinase-like"/>
</dbReference>
<protein>
    <submittedName>
        <fullName evidence="4">Fructokinase</fullName>
        <ecNumber evidence="4">2.7.1.4</ecNumber>
    </submittedName>
</protein>
<dbReference type="EMBL" id="LN890655">
    <property type="protein sequence ID" value="CUS04843.2"/>
    <property type="molecule type" value="Genomic_DNA"/>
</dbReference>
<evidence type="ECO:0000313" key="5">
    <source>
        <dbReference type="Proteomes" id="UP000215027"/>
    </source>
</evidence>
<keyword evidence="5" id="KW-1185">Reference proteome</keyword>
<evidence type="ECO:0000256" key="1">
    <source>
        <dbReference type="ARBA" id="ARBA00022679"/>
    </source>
</evidence>
<dbReference type="Pfam" id="PF00294">
    <property type="entry name" value="PfkB"/>
    <property type="match status" value="1"/>
</dbReference>
<sequence length="320" mass="33212">MVIILGDILADYAIRVEKLEIQPKDLQRVGYLALGPGGACNVAIMAAHLGLPVCTLGEVGGDLFGEIVLEGLAAEGVDVSRVIVTPDAQTPVANVLVDERGEPAYLGFPGSLKVLSLPPEWPPLIAAAEALYADGWVDQPGQAGVILDALRAAREADVPSFFDPGPGNPKIDNNWHGEAAGLAAVLLATEEEARRLSGEADPVNSARVLLSRGCRLVVIKRGMAGCFLLTADDLHIAPGLPVVARDATGAGDSLAAAVMYGYLRRFNLQALGDLGNATGAAKVLKLGTGHNMPTIAEVNTMLRRFGSEVSLDVKSAAASA</sequence>
<dbReference type="GO" id="GO:0008865">
    <property type="term" value="F:fructokinase activity"/>
    <property type="evidence" value="ECO:0007669"/>
    <property type="project" value="UniProtKB-EC"/>
</dbReference>
<reference evidence="4" key="1">
    <citation type="submission" date="2016-01" db="EMBL/GenBank/DDBJ databases">
        <authorList>
            <person name="Mcilroy J.S."/>
            <person name="Karst M S."/>
            <person name="Albertsen M."/>
        </authorList>
    </citation>
    <scope>NUCLEOTIDE SEQUENCE</scope>
    <source>
        <strain evidence="4">Cfx-K</strain>
    </source>
</reference>
<dbReference type="InterPro" id="IPR011611">
    <property type="entry name" value="PfkB_dom"/>
</dbReference>
<keyword evidence="1 4" id="KW-0808">Transferase</keyword>
<evidence type="ECO:0000256" key="2">
    <source>
        <dbReference type="ARBA" id="ARBA00022777"/>
    </source>
</evidence>
<dbReference type="KEGG" id="pbf:CFX0092_A2965"/>
<dbReference type="OrthoDB" id="9813569at2"/>
<dbReference type="AlphaFoldDB" id="A0A170PIG9"/>
<dbReference type="EC" id="2.7.1.4" evidence="4"/>
<evidence type="ECO:0000313" key="4">
    <source>
        <dbReference type="EMBL" id="CUS04843.2"/>
    </source>
</evidence>
<name>A0A170PIG9_9CHLR</name>
<feature type="domain" description="Carbohydrate kinase PfkB" evidence="3">
    <location>
        <begin position="2"/>
        <end position="294"/>
    </location>
</feature>
<dbReference type="Gene3D" id="3.40.1190.20">
    <property type="match status" value="1"/>
</dbReference>
<accession>A0A170PIG9</accession>
<dbReference type="RefSeq" id="WP_095044126.1">
    <property type="nucleotide sequence ID" value="NZ_LN890655.1"/>
</dbReference>
<proteinExistence type="predicted"/>
<dbReference type="PANTHER" id="PTHR10584:SF166">
    <property type="entry name" value="RIBOKINASE"/>
    <property type="match status" value="1"/>
</dbReference>
<gene>
    <name evidence="4" type="ORF">CFX0092_A2965</name>
</gene>
<dbReference type="Proteomes" id="UP000215027">
    <property type="component" value="Chromosome I"/>
</dbReference>